<sequence length="32" mass="3378">MEAVTFLNNHPAIKVLAGLAERIGGSIVLIET</sequence>
<organism evidence="1 2">
    <name type="scientific">Acidithiobacillus ferrivorans</name>
    <dbReference type="NCBI Taxonomy" id="160808"/>
    <lineage>
        <taxon>Bacteria</taxon>
        <taxon>Pseudomonadati</taxon>
        <taxon>Pseudomonadota</taxon>
        <taxon>Acidithiobacillia</taxon>
        <taxon>Acidithiobacillales</taxon>
        <taxon>Acidithiobacillaceae</taxon>
        <taxon>Acidithiobacillus</taxon>
    </lineage>
</organism>
<protein>
    <submittedName>
        <fullName evidence="1">Uncharacterized protein</fullName>
    </submittedName>
</protein>
<evidence type="ECO:0000313" key="2">
    <source>
        <dbReference type="Proteomes" id="UP000193925"/>
    </source>
</evidence>
<keyword evidence="2" id="KW-1185">Reference proteome</keyword>
<reference evidence="1 2" key="1">
    <citation type="submission" date="2017-03" db="EMBL/GenBank/DDBJ databases">
        <authorList>
            <person name="Regsiter A."/>
            <person name="William W."/>
        </authorList>
    </citation>
    <scope>NUCLEOTIDE SEQUENCE [LARGE SCALE GENOMIC DNA]</scope>
    <source>
        <strain evidence="1">PRJEB5721</strain>
    </source>
</reference>
<name>A0ABY1MPG3_9PROT</name>
<dbReference type="Proteomes" id="UP000193925">
    <property type="component" value="Chromosome AFERRI"/>
</dbReference>
<dbReference type="EMBL" id="LT841305">
    <property type="protein sequence ID" value="SMH65497.1"/>
    <property type="molecule type" value="Genomic_DNA"/>
</dbReference>
<evidence type="ECO:0000313" key="1">
    <source>
        <dbReference type="EMBL" id="SMH65497.1"/>
    </source>
</evidence>
<gene>
    <name evidence="1" type="ORF">AFERRI_20279</name>
</gene>
<accession>A0ABY1MPG3</accession>
<proteinExistence type="predicted"/>